<dbReference type="Proteomes" id="UP000592820">
    <property type="component" value="Unassembled WGS sequence"/>
</dbReference>
<dbReference type="RefSeq" id="WP_184226198.1">
    <property type="nucleotide sequence ID" value="NZ_JACHDE010000003.1"/>
</dbReference>
<dbReference type="AlphaFoldDB" id="A0A7W8P567"/>
<organism evidence="2 3">
    <name type="scientific">Paraburkholderia youngii</name>
    <dbReference type="NCBI Taxonomy" id="2782701"/>
    <lineage>
        <taxon>Bacteria</taxon>
        <taxon>Pseudomonadati</taxon>
        <taxon>Pseudomonadota</taxon>
        <taxon>Betaproteobacteria</taxon>
        <taxon>Burkholderiales</taxon>
        <taxon>Burkholderiaceae</taxon>
        <taxon>Paraburkholderia</taxon>
    </lineage>
</organism>
<name>A0A7W8P567_9BURK</name>
<sequence>MKQSNRGSMQPGKTGAVARVPMAKPSLSTMERMRKSRRAPSTVVFDCGQEFRMKMLDQLLAEYDVQVIRRPPSRPNPGFDDAAGVAYLRPISEKAFTACRQELTHRGLLVRSKRRYRTGR</sequence>
<gene>
    <name evidence="2" type="ORF">HDG41_002581</name>
</gene>
<proteinExistence type="predicted"/>
<feature type="region of interest" description="Disordered" evidence="1">
    <location>
        <begin position="1"/>
        <end position="39"/>
    </location>
</feature>
<evidence type="ECO:0000313" key="2">
    <source>
        <dbReference type="EMBL" id="MBB5400532.1"/>
    </source>
</evidence>
<evidence type="ECO:0000256" key="1">
    <source>
        <dbReference type="SAM" id="MobiDB-lite"/>
    </source>
</evidence>
<protein>
    <submittedName>
        <fullName evidence="2">Uncharacterized protein</fullName>
    </submittedName>
</protein>
<comment type="caution">
    <text evidence="2">The sequence shown here is derived from an EMBL/GenBank/DDBJ whole genome shotgun (WGS) entry which is preliminary data.</text>
</comment>
<reference evidence="2 3" key="1">
    <citation type="submission" date="2020-08" db="EMBL/GenBank/DDBJ databases">
        <title>Genomic Encyclopedia of Type Strains, Phase IV (KMG-V): Genome sequencing to study the core and pangenomes of soil and plant-associated prokaryotes.</title>
        <authorList>
            <person name="Whitman W."/>
        </authorList>
    </citation>
    <scope>NUCLEOTIDE SEQUENCE [LARGE SCALE GENOMIC DNA]</scope>
    <source>
        <strain evidence="2 3">JPY162</strain>
    </source>
</reference>
<accession>A0A7W8P567</accession>
<dbReference type="EMBL" id="JACHDE010000003">
    <property type="protein sequence ID" value="MBB5400532.1"/>
    <property type="molecule type" value="Genomic_DNA"/>
</dbReference>
<evidence type="ECO:0000313" key="3">
    <source>
        <dbReference type="Proteomes" id="UP000592820"/>
    </source>
</evidence>